<dbReference type="AlphaFoldDB" id="A0AB39L709"/>
<name>A0AB39L709_9MICC</name>
<evidence type="ECO:0000313" key="1">
    <source>
        <dbReference type="EMBL" id="XDP45954.1"/>
    </source>
</evidence>
<sequence>MTARTAFAVSASSAAGIPGLPEIAASLPLSLAPSDGAPQIAAVDGSSGWAVRAQKALGARALAVVVGSPAAHDGDTHLDAVTAGRVVIAWEFAANPGTLAAAEAAAAWRDRAVLVDCTLTVPDSARLEGALLDSLTAARRIVGEFGPLATVFSGPSGRHLAGRLDNGAPLSLGIVVSGAVPASLRVRLLTTDGGITVVVPSAATAAPAEARVVGPDGELLLPTLWETSRRASWRRAIAIAGGDSISADAAELHHTASLAPPPAASVATV</sequence>
<reference evidence="1" key="1">
    <citation type="submission" date="2024-07" db="EMBL/GenBank/DDBJ databases">
        <authorList>
            <person name="fu j."/>
        </authorList>
    </citation>
    <scope>NUCLEOTIDE SEQUENCE</scope>
    <source>
        <strain evidence="1">P10A9</strain>
    </source>
</reference>
<gene>
    <name evidence="1" type="ORF">AB5L97_02740</name>
</gene>
<proteinExistence type="predicted"/>
<organism evidence="1">
    <name type="scientific">Sinomonas puerhi</name>
    <dbReference type="NCBI Taxonomy" id="3238584"/>
    <lineage>
        <taxon>Bacteria</taxon>
        <taxon>Bacillati</taxon>
        <taxon>Actinomycetota</taxon>
        <taxon>Actinomycetes</taxon>
        <taxon>Micrococcales</taxon>
        <taxon>Micrococcaceae</taxon>
        <taxon>Sinomonas</taxon>
    </lineage>
</organism>
<dbReference type="KEGG" id="spue:AB5L97_02740"/>
<accession>A0AB39L709</accession>
<dbReference type="RefSeq" id="WP_369046359.1">
    <property type="nucleotide sequence ID" value="NZ_CP163302.1"/>
</dbReference>
<protein>
    <submittedName>
        <fullName evidence="1">Uncharacterized protein</fullName>
    </submittedName>
</protein>
<dbReference type="EMBL" id="CP163302">
    <property type="protein sequence ID" value="XDP45954.1"/>
    <property type="molecule type" value="Genomic_DNA"/>
</dbReference>